<evidence type="ECO:0000256" key="1">
    <source>
        <dbReference type="ARBA" id="ARBA00022722"/>
    </source>
</evidence>
<proteinExistence type="inferred from homology"/>
<gene>
    <name evidence="5" type="primary">rny</name>
    <name evidence="9" type="ORF">UY25_C0001G0117</name>
</gene>
<dbReference type="GO" id="GO:0006402">
    <property type="term" value="P:mRNA catabolic process"/>
    <property type="evidence" value="ECO:0007669"/>
    <property type="project" value="UniProtKB-UniRule"/>
</dbReference>
<dbReference type="InterPro" id="IPR036612">
    <property type="entry name" value="KH_dom_type_1_sf"/>
</dbReference>
<comment type="caution">
    <text evidence="9">The sequence shown here is derived from an EMBL/GenBank/DDBJ whole genome shotgun (WGS) entry which is preliminary data.</text>
</comment>
<sequence>MTEQLILLMAGVLSLAIGSILGYFARQSIARRQAGTLEQKLQKKVKEAEGQREEIISSAKVQAQEIVSSAKAEQERQRQALLKTEQLLLRREETLAARISDFEAREEDLRGKAERLQAIGKNLEKAQEEVSKKLEEVAQLSRQEAREELFSRAEKEYEQDLRGRIRKLEAEGQERFDRRAKEIVAYAVQKTAVSQAQEITTTTVVLPSEDLKGKIIGKEGRNIRSLERLAGVEIVVDETPEAVVISGFDPLRRHIAKVALERLIKDGRIHPARVEEEVAKVQAEIEGQMKEAGEAATYDLGIVGLDPKLIQLLGRMKFRTSYGQNVLLHSIEVAYLASALAAEIGADLAVAKKAGLFHDIGKALDHQVEGSHVEIGMHILEKFGVEKEVISAMKSHHGDYPYESVEAVLVQTADAISASRPGARKDTLENYLKRIGELESLASSFEGVEKAYAIQAGREIRVFVHPEKIDDKGSHQLARDIANRIEEELHYPGEIKVTLVRENRFVEYAR</sequence>
<dbReference type="PROSITE" id="PS50084">
    <property type="entry name" value="KH_TYPE_1"/>
    <property type="match status" value="1"/>
</dbReference>
<feature type="transmembrane region" description="Helical" evidence="5">
    <location>
        <begin position="6"/>
        <end position="25"/>
    </location>
</feature>
<evidence type="ECO:0000256" key="3">
    <source>
        <dbReference type="ARBA" id="ARBA00022801"/>
    </source>
</evidence>
<dbReference type="GO" id="GO:0016787">
    <property type="term" value="F:hydrolase activity"/>
    <property type="evidence" value="ECO:0007669"/>
    <property type="project" value="UniProtKB-KW"/>
</dbReference>
<dbReference type="GO" id="GO:0004521">
    <property type="term" value="F:RNA endonuclease activity"/>
    <property type="evidence" value="ECO:0007669"/>
    <property type="project" value="UniProtKB-UniRule"/>
</dbReference>
<keyword evidence="5" id="KW-0472">Membrane</keyword>
<dbReference type="NCBIfam" id="TIGR00277">
    <property type="entry name" value="HDIG"/>
    <property type="match status" value="1"/>
</dbReference>
<dbReference type="GO" id="GO:0003723">
    <property type="term" value="F:RNA binding"/>
    <property type="evidence" value="ECO:0007669"/>
    <property type="project" value="UniProtKB-UniRule"/>
</dbReference>
<keyword evidence="1 5" id="KW-0540">Nuclease</keyword>
<protein>
    <recommendedName>
        <fullName evidence="5 6">Ribonuclease Y</fullName>
        <shortName evidence="5">RNase Y</shortName>
        <ecNumber evidence="5 6">3.1.-.-</ecNumber>
    </recommendedName>
</protein>
<name>A0A837IM64_9BACT</name>
<keyword evidence="5" id="KW-1003">Cell membrane</keyword>
<dbReference type="PROSITE" id="PS51831">
    <property type="entry name" value="HD"/>
    <property type="match status" value="1"/>
</dbReference>
<accession>A0A837IM64</accession>
<dbReference type="NCBIfam" id="TIGR03319">
    <property type="entry name" value="RNase_Y"/>
    <property type="match status" value="1"/>
</dbReference>
<evidence type="ECO:0000313" key="9">
    <source>
        <dbReference type="EMBL" id="KKU93624.1"/>
    </source>
</evidence>
<evidence type="ECO:0000256" key="4">
    <source>
        <dbReference type="ARBA" id="ARBA00022884"/>
    </source>
</evidence>
<dbReference type="SMART" id="SM00471">
    <property type="entry name" value="HDc"/>
    <property type="match status" value="1"/>
</dbReference>
<comment type="similarity">
    <text evidence="5">Belongs to the RNase Y family.</text>
</comment>
<evidence type="ECO:0000313" key="10">
    <source>
        <dbReference type="Proteomes" id="UP000034462"/>
    </source>
</evidence>
<keyword evidence="5" id="KW-0812">Transmembrane</keyword>
<feature type="domain" description="HD" evidence="8">
    <location>
        <begin position="326"/>
        <end position="419"/>
    </location>
</feature>
<evidence type="ECO:0000256" key="6">
    <source>
        <dbReference type="NCBIfam" id="TIGR03319"/>
    </source>
</evidence>
<dbReference type="InterPro" id="IPR022711">
    <property type="entry name" value="RNase_Y_N"/>
</dbReference>
<dbReference type="InterPro" id="IPR017705">
    <property type="entry name" value="Ribonuclease_Y"/>
</dbReference>
<dbReference type="InterPro" id="IPR006675">
    <property type="entry name" value="HDIG_dom"/>
</dbReference>
<keyword evidence="3 5" id="KW-0378">Hydrolase</keyword>
<dbReference type="HAMAP" id="MF_00335">
    <property type="entry name" value="RNase_Y"/>
    <property type="match status" value="1"/>
</dbReference>
<reference evidence="9 10" key="1">
    <citation type="journal article" date="2015" name="Nature">
        <title>rRNA introns, odd ribosomes, and small enigmatic genomes across a large radiation of phyla.</title>
        <authorList>
            <person name="Brown C.T."/>
            <person name="Hug L.A."/>
            <person name="Thomas B.C."/>
            <person name="Sharon I."/>
            <person name="Castelle C.J."/>
            <person name="Singh A."/>
            <person name="Wilkins M.J."/>
            <person name="Williams K.H."/>
            <person name="Banfield J.F."/>
        </authorList>
    </citation>
    <scope>NUCLEOTIDE SEQUENCE [LARGE SCALE GENOMIC DNA]</scope>
</reference>
<dbReference type="InterPro" id="IPR004088">
    <property type="entry name" value="KH_dom_type_1"/>
</dbReference>
<dbReference type="EMBL" id="LCPH01000001">
    <property type="protein sequence ID" value="KKU93624.1"/>
    <property type="molecule type" value="Genomic_DNA"/>
</dbReference>
<keyword evidence="7" id="KW-0175">Coiled coil</keyword>
<keyword evidence="4 5" id="KW-0694">RNA-binding</keyword>
<dbReference type="Gene3D" id="1.10.3210.10">
    <property type="entry name" value="Hypothetical protein af1432"/>
    <property type="match status" value="1"/>
</dbReference>
<dbReference type="Pfam" id="PF00013">
    <property type="entry name" value="KH_1"/>
    <property type="match status" value="1"/>
</dbReference>
<keyword evidence="5" id="KW-1133">Transmembrane helix</keyword>
<dbReference type="Pfam" id="PF12072">
    <property type="entry name" value="RNase_Y_N"/>
    <property type="match status" value="1"/>
</dbReference>
<comment type="function">
    <text evidence="5">Endoribonuclease that initiates mRNA decay.</text>
</comment>
<dbReference type="CDD" id="cd00077">
    <property type="entry name" value="HDc"/>
    <property type="match status" value="1"/>
</dbReference>
<dbReference type="Pfam" id="PF01966">
    <property type="entry name" value="HD"/>
    <property type="match status" value="1"/>
</dbReference>
<evidence type="ECO:0000256" key="2">
    <source>
        <dbReference type="ARBA" id="ARBA00022759"/>
    </source>
</evidence>
<dbReference type="Proteomes" id="UP000034462">
    <property type="component" value="Unassembled WGS sequence"/>
</dbReference>
<dbReference type="SMART" id="SM00322">
    <property type="entry name" value="KH"/>
    <property type="match status" value="1"/>
</dbReference>
<dbReference type="EC" id="3.1.-.-" evidence="5 6"/>
<comment type="subcellular location">
    <subcellularLocation>
        <location evidence="5">Cell membrane</location>
        <topology evidence="5">Single-pass membrane protein</topology>
    </subcellularLocation>
</comment>
<dbReference type="AlphaFoldDB" id="A0A837IM64"/>
<dbReference type="PANTHER" id="PTHR12826:SF15">
    <property type="entry name" value="RIBONUCLEASE Y"/>
    <property type="match status" value="1"/>
</dbReference>
<dbReference type="InterPro" id="IPR004087">
    <property type="entry name" value="KH_dom"/>
</dbReference>
<dbReference type="PANTHER" id="PTHR12826">
    <property type="entry name" value="RIBONUCLEASE Y"/>
    <property type="match status" value="1"/>
</dbReference>
<dbReference type="SUPFAM" id="SSF109604">
    <property type="entry name" value="HD-domain/PDEase-like"/>
    <property type="match status" value="1"/>
</dbReference>
<dbReference type="CDD" id="cd22431">
    <property type="entry name" value="KH-I_RNaseY"/>
    <property type="match status" value="1"/>
</dbReference>
<dbReference type="Gene3D" id="3.30.1370.10">
    <property type="entry name" value="K Homology domain, type 1"/>
    <property type="match status" value="1"/>
</dbReference>
<dbReference type="InterPro" id="IPR003607">
    <property type="entry name" value="HD/PDEase_dom"/>
</dbReference>
<dbReference type="InterPro" id="IPR006674">
    <property type="entry name" value="HD_domain"/>
</dbReference>
<evidence type="ECO:0000256" key="7">
    <source>
        <dbReference type="SAM" id="Coils"/>
    </source>
</evidence>
<feature type="coiled-coil region" evidence="7">
    <location>
        <begin position="99"/>
        <end position="143"/>
    </location>
</feature>
<dbReference type="GO" id="GO:0005886">
    <property type="term" value="C:plasma membrane"/>
    <property type="evidence" value="ECO:0007669"/>
    <property type="project" value="UniProtKB-SubCell"/>
</dbReference>
<organism evidence="9 10">
    <name type="scientific">Candidatus Yanofskybacteria bacterium GW2011_GWC1_48_11</name>
    <dbReference type="NCBI Taxonomy" id="1619027"/>
    <lineage>
        <taxon>Bacteria</taxon>
        <taxon>Candidatus Yanofskyibacteriota</taxon>
    </lineage>
</organism>
<keyword evidence="2 5" id="KW-0255">Endonuclease</keyword>
<evidence type="ECO:0000256" key="5">
    <source>
        <dbReference type="HAMAP-Rule" id="MF_00335"/>
    </source>
</evidence>
<dbReference type="SUPFAM" id="SSF54791">
    <property type="entry name" value="Eukaryotic type KH-domain (KH-domain type I)"/>
    <property type="match status" value="1"/>
</dbReference>
<evidence type="ECO:0000259" key="8">
    <source>
        <dbReference type="PROSITE" id="PS51831"/>
    </source>
</evidence>